<organism evidence="1 2">
    <name type="scientific">Undibacterium arcticum</name>
    <dbReference type="NCBI Taxonomy" id="1762892"/>
    <lineage>
        <taxon>Bacteria</taxon>
        <taxon>Pseudomonadati</taxon>
        <taxon>Pseudomonadota</taxon>
        <taxon>Betaproteobacteria</taxon>
        <taxon>Burkholderiales</taxon>
        <taxon>Oxalobacteraceae</taxon>
        <taxon>Undibacterium</taxon>
    </lineage>
</organism>
<dbReference type="Gene3D" id="3.40.1090.10">
    <property type="entry name" value="Cytosolic phospholipase A2 catalytic domain"/>
    <property type="match status" value="1"/>
</dbReference>
<gene>
    <name evidence="1" type="ORF">ACFOFO_21510</name>
</gene>
<accession>A0ABV7FA84</accession>
<comment type="caution">
    <text evidence="1">The sequence shown here is derived from an EMBL/GenBank/DDBJ whole genome shotgun (WGS) entry which is preliminary data.</text>
</comment>
<reference evidence="2" key="1">
    <citation type="journal article" date="2019" name="Int. J. Syst. Evol. Microbiol.">
        <title>The Global Catalogue of Microorganisms (GCM) 10K type strain sequencing project: providing services to taxonomists for standard genome sequencing and annotation.</title>
        <authorList>
            <consortium name="The Broad Institute Genomics Platform"/>
            <consortium name="The Broad Institute Genome Sequencing Center for Infectious Disease"/>
            <person name="Wu L."/>
            <person name="Ma J."/>
        </authorList>
    </citation>
    <scope>NUCLEOTIDE SEQUENCE [LARGE SCALE GENOMIC DNA]</scope>
    <source>
        <strain evidence="2">KCTC 42986</strain>
    </source>
</reference>
<dbReference type="InterPro" id="IPR016035">
    <property type="entry name" value="Acyl_Trfase/lysoPLipase"/>
</dbReference>
<dbReference type="SUPFAM" id="SSF52151">
    <property type="entry name" value="FabD/lysophospholipase-like"/>
    <property type="match status" value="1"/>
</dbReference>
<dbReference type="Proteomes" id="UP001595530">
    <property type="component" value="Unassembled WGS sequence"/>
</dbReference>
<dbReference type="RefSeq" id="WP_390329131.1">
    <property type="nucleotide sequence ID" value="NZ_JBHRTP010000081.1"/>
</dbReference>
<evidence type="ECO:0000313" key="1">
    <source>
        <dbReference type="EMBL" id="MFC3110505.1"/>
    </source>
</evidence>
<sequence length="152" mass="16524">MDNRQTVLVLHGGRALDANQAGIYEELSAQNTHIDWVVGTPIGAINGAIIAGNPPQHRVRKLHEFCDLVGQTAPFLFSFAMFGAFFRRLENSGRTMETVINGIPGFPCSPQRRLPPHRDAAKPSCGCVIRIAVTSARSRTAGCERRSLLSIG</sequence>
<evidence type="ECO:0008006" key="3">
    <source>
        <dbReference type="Google" id="ProtNLM"/>
    </source>
</evidence>
<name>A0ABV7FA84_9BURK</name>
<dbReference type="EMBL" id="JBHRTP010000081">
    <property type="protein sequence ID" value="MFC3110505.1"/>
    <property type="molecule type" value="Genomic_DNA"/>
</dbReference>
<evidence type="ECO:0000313" key="2">
    <source>
        <dbReference type="Proteomes" id="UP001595530"/>
    </source>
</evidence>
<protein>
    <recommendedName>
        <fullName evidence="3">PNPLA domain-containing protein</fullName>
    </recommendedName>
</protein>
<proteinExistence type="predicted"/>
<keyword evidence="2" id="KW-1185">Reference proteome</keyword>